<dbReference type="SMART" id="SM00380">
    <property type="entry name" value="AP2"/>
    <property type="match status" value="1"/>
</dbReference>
<feature type="domain" description="AP2/ERF" evidence="10">
    <location>
        <begin position="18"/>
        <end position="75"/>
    </location>
</feature>
<dbReference type="OrthoDB" id="1932364at2759"/>
<evidence type="ECO:0000256" key="4">
    <source>
        <dbReference type="ARBA" id="ARBA00023015"/>
    </source>
</evidence>
<reference evidence="11" key="1">
    <citation type="journal article" date="2014" name="Nat. Commun.">
        <title>The tobacco genome sequence and its comparison with those of tomato and potato.</title>
        <authorList>
            <person name="Sierro N."/>
            <person name="Battey J.N."/>
            <person name="Ouadi S."/>
            <person name="Bakaher N."/>
            <person name="Bovet L."/>
            <person name="Willig A."/>
            <person name="Goepfert S."/>
            <person name="Peitsch M.C."/>
            <person name="Ivanov N.V."/>
        </authorList>
    </citation>
    <scope>NUCLEOTIDE SEQUENCE [LARGE SCALE GENOMIC DNA]</scope>
</reference>
<dbReference type="PANTHER" id="PTHR31985:SF183">
    <property type="entry name" value="DEHYDRATION-RESPONSIVE ELEMENT-BINDING PROTEIN 3-LIKE"/>
    <property type="match status" value="1"/>
</dbReference>
<dbReference type="FunFam" id="3.30.730.10:FF:000001">
    <property type="entry name" value="Ethylene-responsive transcription factor 2"/>
    <property type="match status" value="1"/>
</dbReference>
<dbReference type="STRING" id="4097.A0A1S4BR67"/>
<evidence type="ECO:0000313" key="12">
    <source>
        <dbReference type="RefSeq" id="XP_016491288.1"/>
    </source>
</evidence>
<dbReference type="PRINTS" id="PR00367">
    <property type="entry name" value="ETHRSPELEMNT"/>
</dbReference>
<dbReference type="AlphaFoldDB" id="A0A1S4BR67"/>
<evidence type="ECO:0000256" key="2">
    <source>
        <dbReference type="ARBA" id="ARBA00022745"/>
    </source>
</evidence>
<dbReference type="GO" id="GO:0009873">
    <property type="term" value="P:ethylene-activated signaling pathway"/>
    <property type="evidence" value="ECO:0007669"/>
    <property type="project" value="UniProtKB-KW"/>
</dbReference>
<dbReference type="InterPro" id="IPR036955">
    <property type="entry name" value="AP2/ERF_dom_sf"/>
</dbReference>
<gene>
    <name evidence="12" type="primary">LOC107810970</name>
</gene>
<dbReference type="GO" id="GO:0003700">
    <property type="term" value="F:DNA-binding transcription factor activity"/>
    <property type="evidence" value="ECO:0007669"/>
    <property type="project" value="InterPro"/>
</dbReference>
<dbReference type="GeneID" id="107810970"/>
<evidence type="ECO:0000256" key="3">
    <source>
        <dbReference type="ARBA" id="ARBA00022821"/>
    </source>
</evidence>
<evidence type="ECO:0000256" key="5">
    <source>
        <dbReference type="ARBA" id="ARBA00023125"/>
    </source>
</evidence>
<dbReference type="Pfam" id="PF00847">
    <property type="entry name" value="AP2"/>
    <property type="match status" value="1"/>
</dbReference>
<dbReference type="GO" id="GO:0006952">
    <property type="term" value="P:defense response"/>
    <property type="evidence" value="ECO:0007669"/>
    <property type="project" value="UniProtKB-KW"/>
</dbReference>
<dbReference type="PROSITE" id="PS51032">
    <property type="entry name" value="AP2_ERF"/>
    <property type="match status" value="1"/>
</dbReference>
<dbReference type="SUPFAM" id="SSF54171">
    <property type="entry name" value="DNA-binding domain"/>
    <property type="match status" value="1"/>
</dbReference>
<evidence type="ECO:0000256" key="1">
    <source>
        <dbReference type="ARBA" id="ARBA00004123"/>
    </source>
</evidence>
<keyword evidence="5" id="KW-0238">DNA-binding</keyword>
<dbReference type="OMA" id="YAPWWAP"/>
<evidence type="ECO:0000256" key="9">
    <source>
        <dbReference type="ARBA" id="ARBA00024343"/>
    </source>
</evidence>
<keyword evidence="3" id="KW-0611">Plant defense</keyword>
<organism evidence="11 12">
    <name type="scientific">Nicotiana tabacum</name>
    <name type="common">Common tobacco</name>
    <dbReference type="NCBI Taxonomy" id="4097"/>
    <lineage>
        <taxon>Eukaryota</taxon>
        <taxon>Viridiplantae</taxon>
        <taxon>Streptophyta</taxon>
        <taxon>Embryophyta</taxon>
        <taxon>Tracheophyta</taxon>
        <taxon>Spermatophyta</taxon>
        <taxon>Magnoliopsida</taxon>
        <taxon>eudicotyledons</taxon>
        <taxon>Gunneridae</taxon>
        <taxon>Pentapetalae</taxon>
        <taxon>asterids</taxon>
        <taxon>lamiids</taxon>
        <taxon>Solanales</taxon>
        <taxon>Solanaceae</taxon>
        <taxon>Nicotianoideae</taxon>
        <taxon>Nicotianeae</taxon>
        <taxon>Nicotiana</taxon>
    </lineage>
</organism>
<dbReference type="InterPro" id="IPR051032">
    <property type="entry name" value="AP2/ERF_TF_ERF_subfamily"/>
</dbReference>
<dbReference type="SMR" id="A0A1S4BR67"/>
<dbReference type="Proteomes" id="UP000790787">
    <property type="component" value="Chromosome 8"/>
</dbReference>
<dbReference type="PaxDb" id="4097-A0A1S4BR67"/>
<dbReference type="KEGG" id="nta:107810970"/>
<proteinExistence type="inferred from homology"/>
<name>A0A1S4BR67_TOBAC</name>
<dbReference type="RefSeq" id="XP_016491288.1">
    <property type="nucleotide sequence ID" value="XM_016635802.2"/>
</dbReference>
<keyword evidence="6" id="KW-0010">Activator</keyword>
<dbReference type="GO" id="GO:0003677">
    <property type="term" value="F:DNA binding"/>
    <property type="evidence" value="ECO:0007669"/>
    <property type="project" value="UniProtKB-KW"/>
</dbReference>
<dbReference type="GO" id="GO:0005634">
    <property type="term" value="C:nucleus"/>
    <property type="evidence" value="ECO:0007669"/>
    <property type="project" value="UniProtKB-SubCell"/>
</dbReference>
<comment type="similarity">
    <text evidence="9">Belongs to the AP2/ERF transcription factor family. ERF subfamily.</text>
</comment>
<evidence type="ECO:0000256" key="6">
    <source>
        <dbReference type="ARBA" id="ARBA00023159"/>
    </source>
</evidence>
<dbReference type="Gene3D" id="3.30.730.10">
    <property type="entry name" value="AP2/ERF domain"/>
    <property type="match status" value="1"/>
</dbReference>
<evidence type="ECO:0000256" key="7">
    <source>
        <dbReference type="ARBA" id="ARBA00023163"/>
    </source>
</evidence>
<reference evidence="12" key="2">
    <citation type="submission" date="2025-08" db="UniProtKB">
        <authorList>
            <consortium name="RefSeq"/>
        </authorList>
    </citation>
    <scope>IDENTIFICATION</scope>
    <source>
        <tissue evidence="12">Leaf</tissue>
    </source>
</reference>
<keyword evidence="2" id="KW-0936">Ethylene signaling pathway</keyword>
<protein>
    <submittedName>
        <fullName evidence="12">Dehydration-responsive element-binding protein 3</fullName>
    </submittedName>
</protein>
<keyword evidence="4" id="KW-0805">Transcription regulation</keyword>
<evidence type="ECO:0000313" key="11">
    <source>
        <dbReference type="Proteomes" id="UP000790787"/>
    </source>
</evidence>
<keyword evidence="7" id="KW-0804">Transcription</keyword>
<comment type="subcellular location">
    <subcellularLocation>
        <location evidence="1">Nucleus</location>
    </subcellularLocation>
</comment>
<keyword evidence="8" id="KW-0539">Nucleus</keyword>
<sequence>MTKRKIKQSSNTGNRHPVYRGVRMRSWGKWVSEIREPCKKSRIWLGTYSTPEMAARAHDVAALSIKKNSSILNFPHLVNSLPRPISLSPRDVQAAAAKAASMEEPIISSISSSNSSSSSDLTLETITSASDVELGEIIELPSLEGSFDSDESKTELRLSDSVDGWLYAPWWAPSDFGEYLLEQDAVGESLILRNFERQK</sequence>
<dbReference type="InterPro" id="IPR016177">
    <property type="entry name" value="DNA-bd_dom_sf"/>
</dbReference>
<accession>A0A1S4BR67</accession>
<dbReference type="CDD" id="cd00018">
    <property type="entry name" value="AP2"/>
    <property type="match status" value="1"/>
</dbReference>
<dbReference type="InterPro" id="IPR001471">
    <property type="entry name" value="AP2/ERF_dom"/>
</dbReference>
<dbReference type="PANTHER" id="PTHR31985">
    <property type="entry name" value="ETHYLENE-RESPONSIVE TRANSCRIPTION FACTOR ERF042-RELATED"/>
    <property type="match status" value="1"/>
</dbReference>
<dbReference type="RefSeq" id="XP_016491288.1">
    <property type="nucleotide sequence ID" value="XM_016635802.1"/>
</dbReference>
<evidence type="ECO:0000256" key="8">
    <source>
        <dbReference type="ARBA" id="ARBA00023242"/>
    </source>
</evidence>
<keyword evidence="11" id="KW-1185">Reference proteome</keyword>
<evidence type="ECO:0000259" key="10">
    <source>
        <dbReference type="PROSITE" id="PS51032"/>
    </source>
</evidence>